<dbReference type="InterPro" id="IPR050266">
    <property type="entry name" value="AB_hydrolase_sf"/>
</dbReference>
<dbReference type="OrthoDB" id="9773293at2"/>
<evidence type="ECO:0000313" key="2">
    <source>
        <dbReference type="EMBL" id="AXC12060.1"/>
    </source>
</evidence>
<name>A0A2Z5FZA2_9BACT</name>
<feature type="domain" description="AB hydrolase-1" evidence="1">
    <location>
        <begin position="23"/>
        <end position="277"/>
    </location>
</feature>
<keyword evidence="3" id="KW-1185">Reference proteome</keyword>
<dbReference type="EMBL" id="CP030840">
    <property type="protein sequence ID" value="AXC12060.1"/>
    <property type="molecule type" value="Genomic_DNA"/>
</dbReference>
<dbReference type="AlphaFoldDB" id="A0A2Z5FZA2"/>
<dbReference type="RefSeq" id="WP_114207384.1">
    <property type="nucleotide sequence ID" value="NZ_CP030840.1"/>
</dbReference>
<dbReference type="KEGG" id="abas:ACPOL_2749"/>
<evidence type="ECO:0000313" key="3">
    <source>
        <dbReference type="Proteomes" id="UP000253606"/>
    </source>
</evidence>
<accession>A0A2Z5FZA2</accession>
<reference evidence="2 3" key="1">
    <citation type="journal article" date="2018" name="Front. Microbiol.">
        <title>Hydrolytic Capabilities as a Key to Environmental Success: Chitinolytic and Cellulolytic Acidobacteria From Acidic Sub-arctic Soils and Boreal Peatlands.</title>
        <authorList>
            <person name="Belova S.E."/>
            <person name="Ravin N.V."/>
            <person name="Pankratov T.A."/>
            <person name="Rakitin A.L."/>
            <person name="Ivanova A.A."/>
            <person name="Beletsky A.V."/>
            <person name="Mardanov A.V."/>
            <person name="Sinninghe Damste J.S."/>
            <person name="Dedysh S.N."/>
        </authorList>
    </citation>
    <scope>NUCLEOTIDE SEQUENCE [LARGE SCALE GENOMIC DNA]</scope>
    <source>
        <strain evidence="2 3">SBC82</strain>
    </source>
</reference>
<dbReference type="InterPro" id="IPR000073">
    <property type="entry name" value="AB_hydrolase_1"/>
</dbReference>
<organism evidence="2 3">
    <name type="scientific">Acidisarcina polymorpha</name>
    <dbReference type="NCBI Taxonomy" id="2211140"/>
    <lineage>
        <taxon>Bacteria</taxon>
        <taxon>Pseudomonadati</taxon>
        <taxon>Acidobacteriota</taxon>
        <taxon>Terriglobia</taxon>
        <taxon>Terriglobales</taxon>
        <taxon>Acidobacteriaceae</taxon>
        <taxon>Acidisarcina</taxon>
    </lineage>
</organism>
<dbReference type="Proteomes" id="UP000253606">
    <property type="component" value="Chromosome"/>
</dbReference>
<gene>
    <name evidence="2" type="ORF">ACPOL_2749</name>
</gene>
<keyword evidence="2" id="KW-0378">Hydrolase</keyword>
<dbReference type="PRINTS" id="PR00412">
    <property type="entry name" value="EPOXHYDRLASE"/>
</dbReference>
<dbReference type="Pfam" id="PF00561">
    <property type="entry name" value="Abhydrolase_1"/>
    <property type="match status" value="1"/>
</dbReference>
<dbReference type="SUPFAM" id="SSF53474">
    <property type="entry name" value="alpha/beta-Hydrolases"/>
    <property type="match status" value="1"/>
</dbReference>
<sequence>MKRVNAGVLQVGYLESGPADGSPVVLLHGFPYDVRTYDLVARSLSAAGRRVIVPYLRGFGPTHFLHRGTPRVGQQAALGSDLLSLLDALSIQRATVAGYDWGGRAACVVAALWPERVNGLLSCGTGYNLQNSSEALKADRPEKERWRWYWFYLNSERGQAALREDRAGFCRYLWQDFSPTWAFNDVTYAQTAASFDNADFAEIVLHSYRYRIGAVPGDPHLEAMEQQLSAKPKITVPTIILQGADDGVDRPVAPEEIKPHFTALRRLTTLDHVGHNLPQEDPDAFAAAVLELG</sequence>
<dbReference type="GO" id="GO:0016787">
    <property type="term" value="F:hydrolase activity"/>
    <property type="evidence" value="ECO:0007669"/>
    <property type="project" value="UniProtKB-KW"/>
</dbReference>
<dbReference type="InterPro" id="IPR000639">
    <property type="entry name" value="Epox_hydrolase-like"/>
</dbReference>
<dbReference type="PANTHER" id="PTHR43798">
    <property type="entry name" value="MONOACYLGLYCEROL LIPASE"/>
    <property type="match status" value="1"/>
</dbReference>
<dbReference type="InterPro" id="IPR029058">
    <property type="entry name" value="AB_hydrolase_fold"/>
</dbReference>
<evidence type="ECO:0000259" key="1">
    <source>
        <dbReference type="Pfam" id="PF00561"/>
    </source>
</evidence>
<dbReference type="Gene3D" id="3.40.50.1820">
    <property type="entry name" value="alpha/beta hydrolase"/>
    <property type="match status" value="1"/>
</dbReference>
<protein>
    <submittedName>
        <fullName evidence="2">Epoxide hydrolase</fullName>
    </submittedName>
</protein>
<proteinExistence type="predicted"/>